<dbReference type="EMBL" id="UOEU01000777">
    <property type="protein sequence ID" value="VAW40060.1"/>
    <property type="molecule type" value="Genomic_DNA"/>
</dbReference>
<protein>
    <recommendedName>
        <fullName evidence="2">DUF2071 domain-containing protein</fullName>
    </recommendedName>
</protein>
<name>A0A3B0VHB2_9ZZZZ</name>
<proteinExistence type="predicted"/>
<organism evidence="1">
    <name type="scientific">hydrothermal vent metagenome</name>
    <dbReference type="NCBI Taxonomy" id="652676"/>
    <lineage>
        <taxon>unclassified sequences</taxon>
        <taxon>metagenomes</taxon>
        <taxon>ecological metagenomes</taxon>
    </lineage>
</organism>
<evidence type="ECO:0000313" key="1">
    <source>
        <dbReference type="EMBL" id="VAW40060.1"/>
    </source>
</evidence>
<reference evidence="1" key="1">
    <citation type="submission" date="2018-06" db="EMBL/GenBank/DDBJ databases">
        <authorList>
            <person name="Zhirakovskaya E."/>
        </authorList>
    </citation>
    <scope>NUCLEOTIDE SEQUENCE</scope>
</reference>
<accession>A0A3B0VHB2</accession>
<evidence type="ECO:0008006" key="2">
    <source>
        <dbReference type="Google" id="ProtNLM"/>
    </source>
</evidence>
<sequence length="192" mass="22074">QDFCFVHFPWLKWRFGQTNYRAYVTDRQTGEHVVWFFGTVLDSFSVNIPRYAWKLPWHRAQIRFETAYDHALGRYTKYRMTASSKWAPAALELEDSGEPTQALLGFPNLETGLVLLTHPLRGYYYRRDGKVGGYSIWHDKLNTTAGRVTRASFPLLAQLGLVPEGDLSTIHSVMIQPKSEFTVYLPPVISGQ</sequence>
<gene>
    <name evidence="1" type="ORF">MNBD_CHLOROFLEXI01-436</name>
</gene>
<dbReference type="AlphaFoldDB" id="A0A3B0VHB2"/>
<dbReference type="Pfam" id="PF09844">
    <property type="entry name" value="DUF2071"/>
    <property type="match status" value="1"/>
</dbReference>
<dbReference type="InterPro" id="IPR018644">
    <property type="entry name" value="DUF2071"/>
</dbReference>
<feature type="non-terminal residue" evidence="1">
    <location>
        <position position="1"/>
    </location>
</feature>